<keyword evidence="5 8" id="KW-1133">Transmembrane helix</keyword>
<dbReference type="SMART" id="SM00287">
    <property type="entry name" value="SH3b"/>
    <property type="match status" value="1"/>
</dbReference>
<evidence type="ECO:0000256" key="2">
    <source>
        <dbReference type="ARBA" id="ARBA00022475"/>
    </source>
</evidence>
<keyword evidence="6" id="KW-0051">Antiviral defense</keyword>
<gene>
    <name evidence="10" type="ORF">DW663_07345</name>
</gene>
<dbReference type="InterPro" id="IPR003646">
    <property type="entry name" value="SH3-like_bac-type"/>
</dbReference>
<keyword evidence="4" id="KW-0547">Nucleotide-binding</keyword>
<feature type="domain" description="SH3b" evidence="9">
    <location>
        <begin position="211"/>
        <end position="273"/>
    </location>
</feature>
<organism evidence="10 11">
    <name type="scientific">Fusobacterium mortiferum</name>
    <dbReference type="NCBI Taxonomy" id="850"/>
    <lineage>
        <taxon>Bacteria</taxon>
        <taxon>Fusobacteriati</taxon>
        <taxon>Fusobacteriota</taxon>
        <taxon>Fusobacteriia</taxon>
        <taxon>Fusobacteriales</taxon>
        <taxon>Fusobacteriaceae</taxon>
        <taxon>Fusobacterium</taxon>
    </lineage>
</organism>
<evidence type="ECO:0000259" key="9">
    <source>
        <dbReference type="SMART" id="SM00287"/>
    </source>
</evidence>
<evidence type="ECO:0000256" key="8">
    <source>
        <dbReference type="SAM" id="Phobius"/>
    </source>
</evidence>
<dbReference type="AlphaFoldDB" id="A0A414PUB1"/>
<dbReference type="EMBL" id="QRHL01000010">
    <property type="protein sequence ID" value="RHF72158.1"/>
    <property type="molecule type" value="Genomic_DNA"/>
</dbReference>
<dbReference type="Proteomes" id="UP000284676">
    <property type="component" value="Unassembled WGS sequence"/>
</dbReference>
<evidence type="ECO:0000256" key="1">
    <source>
        <dbReference type="ARBA" id="ARBA00004236"/>
    </source>
</evidence>
<keyword evidence="3 8" id="KW-0812">Transmembrane</keyword>
<comment type="subcellular location">
    <subcellularLocation>
        <location evidence="1">Cell membrane</location>
    </subcellularLocation>
</comment>
<evidence type="ECO:0000256" key="6">
    <source>
        <dbReference type="ARBA" id="ARBA00023118"/>
    </source>
</evidence>
<name>A0A414PUB1_FUSMR</name>
<evidence type="ECO:0000256" key="5">
    <source>
        <dbReference type="ARBA" id="ARBA00022989"/>
    </source>
</evidence>
<evidence type="ECO:0000313" key="11">
    <source>
        <dbReference type="Proteomes" id="UP000284676"/>
    </source>
</evidence>
<evidence type="ECO:0000256" key="4">
    <source>
        <dbReference type="ARBA" id="ARBA00022741"/>
    </source>
</evidence>
<keyword evidence="7 8" id="KW-0472">Membrane</keyword>
<feature type="transmembrane region" description="Helical" evidence="8">
    <location>
        <begin position="185"/>
        <end position="205"/>
    </location>
</feature>
<dbReference type="Pfam" id="PF18967">
    <property type="entry name" value="PycTM"/>
    <property type="match status" value="1"/>
</dbReference>
<comment type="caution">
    <text evidence="10">The sequence shown here is derived from an EMBL/GenBank/DDBJ whole genome shotgun (WGS) entry which is preliminary data.</text>
</comment>
<protein>
    <submittedName>
        <fullName evidence="10">SH3 domain-containing protein</fullName>
    </submittedName>
</protein>
<proteinExistence type="predicted"/>
<reference evidence="10 11" key="1">
    <citation type="submission" date="2018-08" db="EMBL/GenBank/DDBJ databases">
        <title>A genome reference for cultivated species of the human gut microbiota.</title>
        <authorList>
            <person name="Zou Y."/>
            <person name="Xue W."/>
            <person name="Luo G."/>
        </authorList>
    </citation>
    <scope>NUCLEOTIDE SEQUENCE [LARGE SCALE GENOMIC DNA]</scope>
    <source>
        <strain evidence="10 11">AM25-1</strain>
    </source>
</reference>
<feature type="transmembrane region" description="Helical" evidence="8">
    <location>
        <begin position="59"/>
        <end position="81"/>
    </location>
</feature>
<evidence type="ECO:0000256" key="7">
    <source>
        <dbReference type="ARBA" id="ARBA00023136"/>
    </source>
</evidence>
<dbReference type="Pfam" id="PF08239">
    <property type="entry name" value="SH3_3"/>
    <property type="match status" value="1"/>
</dbReference>
<dbReference type="Gene3D" id="2.30.30.40">
    <property type="entry name" value="SH3 Domains"/>
    <property type="match status" value="1"/>
</dbReference>
<accession>A0A414PUB1</accession>
<evidence type="ECO:0000313" key="10">
    <source>
        <dbReference type="EMBL" id="RHF72158.1"/>
    </source>
</evidence>
<dbReference type="InterPro" id="IPR043760">
    <property type="entry name" value="PycTM_dom"/>
</dbReference>
<feature type="transmembrane region" description="Helical" evidence="8">
    <location>
        <begin position="37"/>
        <end position="53"/>
    </location>
</feature>
<evidence type="ECO:0000256" key="3">
    <source>
        <dbReference type="ARBA" id="ARBA00022692"/>
    </source>
</evidence>
<keyword evidence="2" id="KW-1003">Cell membrane</keyword>
<sequence>MKEMTNNLNDENNLTLELKEIFQIVINWLHFAEAKNGAALAVLTGVIFSFYNFDIEMPVILYLVLYFLLFIGFLSSLLSFYPNITNTYFLSNITKVFFYLAEFPKQPNKNNKPIDNLKEIKSFYGDIAQNYDDSEYEKYLKNLYVDYFSSEKVNKTDMPIFSILDKEYGKEIIILSKITVQKYKFFKLTLKSLILFITIFIIVLGTNKIFEKEYYIVISNNSIIRETPSTKGVNLFKLNKNTCVEKIGSHNEWLNIKVNEQEGWIHKSLIEKK</sequence>